<dbReference type="AlphaFoldDB" id="A0A0R1VRA1"/>
<organism evidence="2 3">
    <name type="scientific">Liquorilactobacillus ghanensis DSM 18630</name>
    <dbReference type="NCBI Taxonomy" id="1423750"/>
    <lineage>
        <taxon>Bacteria</taxon>
        <taxon>Bacillati</taxon>
        <taxon>Bacillota</taxon>
        <taxon>Bacilli</taxon>
        <taxon>Lactobacillales</taxon>
        <taxon>Lactobacillaceae</taxon>
        <taxon>Liquorilactobacillus</taxon>
    </lineage>
</organism>
<keyword evidence="1" id="KW-0812">Transmembrane</keyword>
<sequence>MFAANIVEWIAAALIGYRYLSRGKTFVLYPAFSLRVLIIKQFGIYLFSKSLNYFILANFSVMII</sequence>
<evidence type="ECO:0000313" key="3">
    <source>
        <dbReference type="Proteomes" id="UP000051451"/>
    </source>
</evidence>
<keyword evidence="3" id="KW-1185">Reference proteome</keyword>
<evidence type="ECO:0000313" key="2">
    <source>
        <dbReference type="EMBL" id="KRM08146.1"/>
    </source>
</evidence>
<protein>
    <submittedName>
        <fullName evidence="2">Uncharacterized protein</fullName>
    </submittedName>
</protein>
<feature type="transmembrane region" description="Helical" evidence="1">
    <location>
        <begin position="26"/>
        <end position="47"/>
    </location>
</feature>
<dbReference type="PATRIC" id="fig|1423750.3.peg.1877"/>
<dbReference type="EMBL" id="AZGB01000002">
    <property type="protein sequence ID" value="KRM08146.1"/>
    <property type="molecule type" value="Genomic_DNA"/>
</dbReference>
<reference evidence="2 3" key="1">
    <citation type="journal article" date="2015" name="Genome Announc.">
        <title>Expanding the biotechnology potential of lactobacilli through comparative genomics of 213 strains and associated genera.</title>
        <authorList>
            <person name="Sun Z."/>
            <person name="Harris H.M."/>
            <person name="McCann A."/>
            <person name="Guo C."/>
            <person name="Argimon S."/>
            <person name="Zhang W."/>
            <person name="Yang X."/>
            <person name="Jeffery I.B."/>
            <person name="Cooney J.C."/>
            <person name="Kagawa T.F."/>
            <person name="Liu W."/>
            <person name="Song Y."/>
            <person name="Salvetti E."/>
            <person name="Wrobel A."/>
            <person name="Rasinkangas P."/>
            <person name="Parkhill J."/>
            <person name="Rea M.C."/>
            <person name="O'Sullivan O."/>
            <person name="Ritari J."/>
            <person name="Douillard F.P."/>
            <person name="Paul Ross R."/>
            <person name="Yang R."/>
            <person name="Briner A.E."/>
            <person name="Felis G.E."/>
            <person name="de Vos W.M."/>
            <person name="Barrangou R."/>
            <person name="Klaenhammer T.R."/>
            <person name="Caufield P.W."/>
            <person name="Cui Y."/>
            <person name="Zhang H."/>
            <person name="O'Toole P.W."/>
        </authorList>
    </citation>
    <scope>NUCLEOTIDE SEQUENCE [LARGE SCALE GENOMIC DNA]</scope>
    <source>
        <strain evidence="2 3">DSM 18630</strain>
    </source>
</reference>
<proteinExistence type="predicted"/>
<dbReference type="Proteomes" id="UP000051451">
    <property type="component" value="Unassembled WGS sequence"/>
</dbReference>
<gene>
    <name evidence="2" type="ORF">FC89_GL001833</name>
</gene>
<keyword evidence="1" id="KW-1133">Transmembrane helix</keyword>
<keyword evidence="1" id="KW-0472">Membrane</keyword>
<accession>A0A0R1VRA1</accession>
<dbReference type="STRING" id="1423750.FC89_GL001833"/>
<evidence type="ECO:0000256" key="1">
    <source>
        <dbReference type="SAM" id="Phobius"/>
    </source>
</evidence>
<name>A0A0R1VRA1_9LACO</name>
<comment type="caution">
    <text evidence="2">The sequence shown here is derived from an EMBL/GenBank/DDBJ whole genome shotgun (WGS) entry which is preliminary data.</text>
</comment>